<evidence type="ECO:0000256" key="2">
    <source>
        <dbReference type="ARBA" id="ARBA00022525"/>
    </source>
</evidence>
<evidence type="ECO:0000256" key="1">
    <source>
        <dbReference type="ARBA" id="ARBA00004239"/>
    </source>
</evidence>
<protein>
    <recommendedName>
        <fullName evidence="7">Non-specific serine/threonine protein kinase</fullName>
    </recommendedName>
</protein>
<feature type="signal peptide" evidence="4">
    <location>
        <begin position="1"/>
        <end position="22"/>
    </location>
</feature>
<feature type="chain" id="PRO_5013634602" description="Non-specific serine/threonine protein kinase" evidence="4">
    <location>
        <begin position="23"/>
        <end position="71"/>
    </location>
</feature>
<keyword evidence="2" id="KW-0964">Secreted</keyword>
<dbReference type="STRING" id="429701.A0A2G9GYC1"/>
<evidence type="ECO:0000313" key="5">
    <source>
        <dbReference type="EMBL" id="PIN10000.1"/>
    </source>
</evidence>
<evidence type="ECO:0000313" key="6">
    <source>
        <dbReference type="Proteomes" id="UP000231279"/>
    </source>
</evidence>
<dbReference type="InterPro" id="IPR039639">
    <property type="entry name" value="IDA-like"/>
</dbReference>
<dbReference type="AlphaFoldDB" id="A0A2G9GYC1"/>
<dbReference type="GO" id="GO:0010227">
    <property type="term" value="P:floral organ abscission"/>
    <property type="evidence" value="ECO:0007669"/>
    <property type="project" value="InterPro"/>
</dbReference>
<name>A0A2G9GYC1_9LAMI</name>
<evidence type="ECO:0000256" key="3">
    <source>
        <dbReference type="ARBA" id="ARBA00022729"/>
    </source>
</evidence>
<comment type="caution">
    <text evidence="5">The sequence shown here is derived from an EMBL/GenBank/DDBJ whole genome shotgun (WGS) entry which is preliminary data.</text>
</comment>
<evidence type="ECO:0008006" key="7">
    <source>
        <dbReference type="Google" id="ProtNLM"/>
    </source>
</evidence>
<dbReference type="GO" id="GO:0005576">
    <property type="term" value="C:extracellular region"/>
    <property type="evidence" value="ECO:0007669"/>
    <property type="project" value="UniProtKB-SubCell"/>
</dbReference>
<dbReference type="EMBL" id="NKXS01003359">
    <property type="protein sequence ID" value="PIN10000.1"/>
    <property type="molecule type" value="Genomic_DNA"/>
</dbReference>
<dbReference type="PANTHER" id="PTHR33599">
    <property type="entry name" value="PROTEIN IDA-LIKE 5"/>
    <property type="match status" value="1"/>
</dbReference>
<sequence>MNCRLLTLLVLVFILVLGHCNGSRTTNTFKTRPKPQNSSQIFLDYLPKRRIPASAPSRKHNDLGLQTWRFP</sequence>
<keyword evidence="3 4" id="KW-0732">Signal</keyword>
<dbReference type="PANTHER" id="PTHR33599:SF15">
    <property type="entry name" value="PROTEIN IDA-LIKE 2"/>
    <property type="match status" value="1"/>
</dbReference>
<organism evidence="5 6">
    <name type="scientific">Handroanthus impetiginosus</name>
    <dbReference type="NCBI Taxonomy" id="429701"/>
    <lineage>
        <taxon>Eukaryota</taxon>
        <taxon>Viridiplantae</taxon>
        <taxon>Streptophyta</taxon>
        <taxon>Embryophyta</taxon>
        <taxon>Tracheophyta</taxon>
        <taxon>Spermatophyta</taxon>
        <taxon>Magnoliopsida</taxon>
        <taxon>eudicotyledons</taxon>
        <taxon>Gunneridae</taxon>
        <taxon>Pentapetalae</taxon>
        <taxon>asterids</taxon>
        <taxon>lamiids</taxon>
        <taxon>Lamiales</taxon>
        <taxon>Bignoniaceae</taxon>
        <taxon>Crescentiina</taxon>
        <taxon>Tabebuia alliance</taxon>
        <taxon>Handroanthus</taxon>
    </lineage>
</organism>
<dbReference type="Proteomes" id="UP000231279">
    <property type="component" value="Unassembled WGS sequence"/>
</dbReference>
<accession>A0A2G9GYC1</accession>
<evidence type="ECO:0000256" key="4">
    <source>
        <dbReference type="SAM" id="SignalP"/>
    </source>
</evidence>
<proteinExistence type="predicted"/>
<gene>
    <name evidence="5" type="ORF">CDL12_17413</name>
</gene>
<comment type="subcellular location">
    <subcellularLocation>
        <location evidence="1">Secreted</location>
        <location evidence="1">Extracellular space</location>
    </subcellularLocation>
</comment>
<keyword evidence="6" id="KW-1185">Reference proteome</keyword>
<dbReference type="OrthoDB" id="1935957at2759"/>
<reference evidence="6" key="1">
    <citation type="journal article" date="2018" name="Gigascience">
        <title>Genome assembly of the Pink Ipe (Handroanthus impetiginosus, Bignoniaceae), a highly valued, ecologically keystone Neotropical timber forest tree.</title>
        <authorList>
            <person name="Silva-Junior O.B."/>
            <person name="Grattapaglia D."/>
            <person name="Novaes E."/>
            <person name="Collevatti R.G."/>
        </authorList>
    </citation>
    <scope>NUCLEOTIDE SEQUENCE [LARGE SCALE GENOMIC DNA]</scope>
    <source>
        <strain evidence="6">cv. UFG-1</strain>
    </source>
</reference>